<feature type="transmembrane region" description="Helical" evidence="1">
    <location>
        <begin position="42"/>
        <end position="60"/>
    </location>
</feature>
<keyword evidence="1" id="KW-1133">Transmembrane helix</keyword>
<keyword evidence="1" id="KW-0812">Transmembrane</keyword>
<dbReference type="InterPro" id="IPR025202">
    <property type="entry name" value="PLD-like_dom"/>
</dbReference>
<dbReference type="PANTHER" id="PTHR21248">
    <property type="entry name" value="CARDIOLIPIN SYNTHASE"/>
    <property type="match status" value="1"/>
</dbReference>
<keyword evidence="3" id="KW-0808">Transferase</keyword>
<sequence>MNALIPDFTFWQWILFTIELVVKILALGVVPDGRKPSAANGWLLLIFFLPLAGVPLYLLMSSSFVSARRHRIQQEANVMISDRQADLPNYPGSVEFSAEVESILSLNRKLTGFPAVTGHNKGFWADYDMAIRRMAEVVDSAEKYVYVEIYIQAWDETTEVFYRSLERAVQRGVQVRLLYDQIGSLKYPGFLKLGKRFTEIGVDWHTMLPLAPWRFRFRRPDLRNHRKILVVDGRVGFIGSLNMIDRGYLVRNHVRASRQWIDLMVELTGPIVTSLEAVFAVDWYTESGEALDISAPADHEPEVTDDVNVVQMLPSGPGYTTEPNLRVFNSIIHHAKERLTICSPYFIPDEAMMEAVTTACYRGVRVDLLVSEQADQFMVHHAQSSYYQQLLEAGVNIWQFPAPYVLHTKFVVADPGESGNDAMGAFGSSNLDMRSFGLNYESTLVVAKGNLLDQLYELGEIYKSVSCRITLMQWNQRGFWRRYIDNIMRLTSALQ</sequence>
<accession>A0ABU1ZZT0</accession>
<proteinExistence type="predicted"/>
<protein>
    <submittedName>
        <fullName evidence="3">Cardiolipin synthase</fullName>
        <ecNumber evidence="3">2.7.8.-</ecNumber>
    </submittedName>
</protein>
<evidence type="ECO:0000313" key="3">
    <source>
        <dbReference type="EMBL" id="MDR7330340.1"/>
    </source>
</evidence>
<dbReference type="SMART" id="SM00155">
    <property type="entry name" value="PLDc"/>
    <property type="match status" value="2"/>
</dbReference>
<feature type="transmembrane region" description="Helical" evidence="1">
    <location>
        <begin position="12"/>
        <end position="30"/>
    </location>
</feature>
<keyword evidence="4" id="KW-1185">Reference proteome</keyword>
<evidence type="ECO:0000313" key="4">
    <source>
        <dbReference type="Proteomes" id="UP001180840"/>
    </source>
</evidence>
<comment type="caution">
    <text evidence="3">The sequence shown here is derived from an EMBL/GenBank/DDBJ whole genome shotgun (WGS) entry which is preliminary data.</text>
</comment>
<dbReference type="PROSITE" id="PS50035">
    <property type="entry name" value="PLD"/>
    <property type="match status" value="2"/>
</dbReference>
<dbReference type="PANTHER" id="PTHR21248:SF22">
    <property type="entry name" value="PHOSPHOLIPASE D"/>
    <property type="match status" value="1"/>
</dbReference>
<dbReference type="Proteomes" id="UP001180840">
    <property type="component" value="Unassembled WGS sequence"/>
</dbReference>
<dbReference type="Pfam" id="PF13091">
    <property type="entry name" value="PLDc_2"/>
    <property type="match status" value="2"/>
</dbReference>
<evidence type="ECO:0000259" key="2">
    <source>
        <dbReference type="PROSITE" id="PS50035"/>
    </source>
</evidence>
<name>A0ABU1ZZT0_9CORY</name>
<dbReference type="SUPFAM" id="SSF56024">
    <property type="entry name" value="Phospholipase D/nuclease"/>
    <property type="match status" value="2"/>
</dbReference>
<feature type="domain" description="PLD phosphodiesterase" evidence="2">
    <location>
        <begin position="402"/>
        <end position="435"/>
    </location>
</feature>
<dbReference type="RefSeq" id="WP_290195928.1">
    <property type="nucleotide sequence ID" value="NZ_CP047654.1"/>
</dbReference>
<reference evidence="3" key="1">
    <citation type="submission" date="2023-07" db="EMBL/GenBank/DDBJ databases">
        <title>Sequencing the genomes of 1000 actinobacteria strains.</title>
        <authorList>
            <person name="Klenk H.-P."/>
        </authorList>
    </citation>
    <scope>NUCLEOTIDE SEQUENCE</scope>
    <source>
        <strain evidence="3">DSM 107476</strain>
    </source>
</reference>
<keyword evidence="1" id="KW-0472">Membrane</keyword>
<dbReference type="EC" id="2.7.8.-" evidence="3"/>
<dbReference type="GO" id="GO:0016740">
    <property type="term" value="F:transferase activity"/>
    <property type="evidence" value="ECO:0007669"/>
    <property type="project" value="UniProtKB-KW"/>
</dbReference>
<feature type="domain" description="PLD phosphodiesterase" evidence="2">
    <location>
        <begin position="220"/>
        <end position="247"/>
    </location>
</feature>
<dbReference type="InterPro" id="IPR001736">
    <property type="entry name" value="PLipase_D/transphosphatidylase"/>
</dbReference>
<evidence type="ECO:0000256" key="1">
    <source>
        <dbReference type="SAM" id="Phobius"/>
    </source>
</evidence>
<organism evidence="3 4">
    <name type="scientific">Corynebacterium guangdongense</name>
    <dbReference type="NCBI Taxonomy" id="1783348"/>
    <lineage>
        <taxon>Bacteria</taxon>
        <taxon>Bacillati</taxon>
        <taxon>Actinomycetota</taxon>
        <taxon>Actinomycetes</taxon>
        <taxon>Mycobacteriales</taxon>
        <taxon>Corynebacteriaceae</taxon>
        <taxon>Corynebacterium</taxon>
    </lineage>
</organism>
<dbReference type="Gene3D" id="3.30.870.10">
    <property type="entry name" value="Endonuclease Chain A"/>
    <property type="match status" value="2"/>
</dbReference>
<dbReference type="EMBL" id="JAVDXZ010000001">
    <property type="protein sequence ID" value="MDR7330340.1"/>
    <property type="molecule type" value="Genomic_DNA"/>
</dbReference>
<gene>
    <name evidence="3" type="ORF">J2S39_002016</name>
</gene>